<protein>
    <submittedName>
        <fullName evidence="2">Diacylglycerol O-acyltransferase domain protein</fullName>
        <ecNumber evidence="2">2.3.1.20</ecNumber>
    </submittedName>
</protein>
<name>A0A1V3WGJ5_MYCKA</name>
<dbReference type="Pfam" id="PF06974">
    <property type="entry name" value="WS_DGAT_C"/>
    <property type="match status" value="1"/>
</dbReference>
<evidence type="ECO:0000313" key="2">
    <source>
        <dbReference type="EMBL" id="OOK66035.1"/>
    </source>
</evidence>
<evidence type="ECO:0000313" key="3">
    <source>
        <dbReference type="Proteomes" id="UP000188532"/>
    </source>
</evidence>
<dbReference type="Proteomes" id="UP000188532">
    <property type="component" value="Unassembled WGS sequence"/>
</dbReference>
<proteinExistence type="predicted"/>
<dbReference type="AlphaFoldDB" id="A0A1V3WGJ5"/>
<sequence>MTTCSYADQIGFGYVAGREIVPDIEKLIPLTEQCLTELEAALGVGI</sequence>
<accession>A0A1V3WGJ5</accession>
<comment type="caution">
    <text evidence="2">The sequence shown here is derived from an EMBL/GenBank/DDBJ whole genome shotgun (WGS) entry which is preliminary data.</text>
</comment>
<feature type="domain" description="O-acyltransferase WSD1 C-terminal" evidence="1">
    <location>
        <begin position="1"/>
        <end position="38"/>
    </location>
</feature>
<dbReference type="EMBL" id="MVBN01000010">
    <property type="protein sequence ID" value="OOK66035.1"/>
    <property type="molecule type" value="Genomic_DNA"/>
</dbReference>
<dbReference type="GO" id="GO:0004144">
    <property type="term" value="F:diacylglycerol O-acyltransferase activity"/>
    <property type="evidence" value="ECO:0007669"/>
    <property type="project" value="UniProtKB-EC"/>
</dbReference>
<dbReference type="InterPro" id="IPR009721">
    <property type="entry name" value="O-acyltransferase_WSD1_C"/>
</dbReference>
<dbReference type="EC" id="2.3.1.20" evidence="2"/>
<evidence type="ECO:0000259" key="1">
    <source>
        <dbReference type="Pfam" id="PF06974"/>
    </source>
</evidence>
<organism evidence="2 3">
    <name type="scientific">Mycobacterium kansasii</name>
    <dbReference type="NCBI Taxonomy" id="1768"/>
    <lineage>
        <taxon>Bacteria</taxon>
        <taxon>Bacillati</taxon>
        <taxon>Actinomycetota</taxon>
        <taxon>Actinomycetes</taxon>
        <taxon>Mycobacteriales</taxon>
        <taxon>Mycobacteriaceae</taxon>
        <taxon>Mycobacterium</taxon>
    </lineage>
</organism>
<reference evidence="2 3" key="1">
    <citation type="submission" date="2017-02" db="EMBL/GenBank/DDBJ databases">
        <title>Complete genome sequences of Mycobacterium kansasii strains isolated from rhesus macaques.</title>
        <authorList>
            <person name="Panda A."/>
            <person name="Nagaraj S."/>
            <person name="Zhao X."/>
            <person name="Tettelin H."/>
            <person name="Detolla L.J."/>
        </authorList>
    </citation>
    <scope>NUCLEOTIDE SEQUENCE [LARGE SCALE GENOMIC DNA]</scope>
    <source>
        <strain evidence="2 3">11-3469</strain>
    </source>
</reference>
<keyword evidence="2" id="KW-0012">Acyltransferase</keyword>
<gene>
    <name evidence="2" type="ORF">BZL29_7606</name>
</gene>
<keyword evidence="2" id="KW-0808">Transferase</keyword>